<dbReference type="EMBL" id="JBHSNY010000011">
    <property type="protein sequence ID" value="MFC5637921.1"/>
    <property type="molecule type" value="Genomic_DNA"/>
</dbReference>
<evidence type="ECO:0000313" key="1">
    <source>
        <dbReference type="EMBL" id="MFC5637921.1"/>
    </source>
</evidence>
<comment type="caution">
    <text evidence="1">The sequence shown here is derived from an EMBL/GenBank/DDBJ whole genome shotgun (WGS) entry which is preliminary data.</text>
</comment>
<keyword evidence="2" id="KW-1185">Reference proteome</keyword>
<dbReference type="RefSeq" id="WP_381028054.1">
    <property type="nucleotide sequence ID" value="NZ_JBHSNY010000011.1"/>
</dbReference>
<gene>
    <name evidence="1" type="ORF">ACFPZJ_29985</name>
</gene>
<organism evidence="1 2">
    <name type="scientific">Streptomyces bullii</name>
    <dbReference type="NCBI Taxonomy" id="349910"/>
    <lineage>
        <taxon>Bacteria</taxon>
        <taxon>Bacillati</taxon>
        <taxon>Actinomycetota</taxon>
        <taxon>Actinomycetes</taxon>
        <taxon>Kitasatosporales</taxon>
        <taxon>Streptomycetaceae</taxon>
        <taxon>Streptomyces</taxon>
    </lineage>
</organism>
<sequence>MIQRAADVLFDVPDEAHEEIIALIGAVAADRETPVSDLSAAFGDWCWLVYTRRGDVIEVLDVGCAR</sequence>
<evidence type="ECO:0000313" key="2">
    <source>
        <dbReference type="Proteomes" id="UP001596154"/>
    </source>
</evidence>
<name>A0ABW0V197_9ACTN</name>
<reference evidence="2" key="1">
    <citation type="journal article" date="2019" name="Int. J. Syst. Evol. Microbiol.">
        <title>The Global Catalogue of Microorganisms (GCM) 10K type strain sequencing project: providing services to taxonomists for standard genome sequencing and annotation.</title>
        <authorList>
            <consortium name="The Broad Institute Genomics Platform"/>
            <consortium name="The Broad Institute Genome Sequencing Center for Infectious Disease"/>
            <person name="Wu L."/>
            <person name="Ma J."/>
        </authorList>
    </citation>
    <scope>NUCLEOTIDE SEQUENCE [LARGE SCALE GENOMIC DNA]</scope>
    <source>
        <strain evidence="2">CGMCC 4.7248</strain>
    </source>
</reference>
<accession>A0ABW0V197</accession>
<dbReference type="Proteomes" id="UP001596154">
    <property type="component" value="Unassembled WGS sequence"/>
</dbReference>
<proteinExistence type="predicted"/>
<evidence type="ECO:0008006" key="3">
    <source>
        <dbReference type="Google" id="ProtNLM"/>
    </source>
</evidence>
<protein>
    <recommendedName>
        <fullName evidence="3">Halobacterial output domain-containing protein</fullName>
    </recommendedName>
</protein>